<evidence type="ECO:0000313" key="1">
    <source>
        <dbReference type="EMBL" id="RKT44261.1"/>
    </source>
</evidence>
<gene>
    <name evidence="1" type="ORF">BDD21_1639</name>
</gene>
<sequence length="270" mass="28960">MSAAPRSHGVPGLLDPDEPPAFEIVNAAGAGSAVLVCDHASNRIPLRLGTLGLAPEQLADHIGWDPGAAEVARRLSGHLDAPLVSSGYSRLVIDCNRPLANTGSIAEESAGVPVPGNLGLSAEARAVRVETLFQPYHEAIDRLLDTRSNRPSLLLSIHSFTPVLNGEQRPWPVGVSHWRDRRFAALLSKALVGHVDGIVGDNQPYPIEEAVDYTVPVHGEGRGLHAIMIEIRNDGLRTTAQFDAWAERLAAAYREIEADALKLGRSRADI</sequence>
<dbReference type="SUPFAM" id="SSF53187">
    <property type="entry name" value="Zn-dependent exopeptidases"/>
    <property type="match status" value="1"/>
</dbReference>
<protein>
    <submittedName>
        <fullName evidence="1">Putative N-formylglutamate amidohydrolase</fullName>
    </submittedName>
</protein>
<organism evidence="1 2">
    <name type="scientific">Thiocapsa rosea</name>
    <dbReference type="NCBI Taxonomy" id="69360"/>
    <lineage>
        <taxon>Bacteria</taxon>
        <taxon>Pseudomonadati</taxon>
        <taxon>Pseudomonadota</taxon>
        <taxon>Gammaproteobacteria</taxon>
        <taxon>Chromatiales</taxon>
        <taxon>Chromatiaceae</taxon>
        <taxon>Thiocapsa</taxon>
    </lineage>
</organism>
<dbReference type="Pfam" id="PF05013">
    <property type="entry name" value="FGase"/>
    <property type="match status" value="1"/>
</dbReference>
<comment type="caution">
    <text evidence="1">The sequence shown here is derived from an EMBL/GenBank/DDBJ whole genome shotgun (WGS) entry which is preliminary data.</text>
</comment>
<dbReference type="GO" id="GO:0016787">
    <property type="term" value="F:hydrolase activity"/>
    <property type="evidence" value="ECO:0007669"/>
    <property type="project" value="UniProtKB-KW"/>
</dbReference>
<dbReference type="InterPro" id="IPR007709">
    <property type="entry name" value="N-FG_amidohydro"/>
</dbReference>
<dbReference type="AlphaFoldDB" id="A0A495V4C6"/>
<dbReference type="PIRSF" id="PIRSF029730">
    <property type="entry name" value="UCP029730"/>
    <property type="match status" value="1"/>
</dbReference>
<keyword evidence="2" id="KW-1185">Reference proteome</keyword>
<dbReference type="EMBL" id="RBXL01000001">
    <property type="protein sequence ID" value="RKT44261.1"/>
    <property type="molecule type" value="Genomic_DNA"/>
</dbReference>
<dbReference type="Proteomes" id="UP000274556">
    <property type="component" value="Unassembled WGS sequence"/>
</dbReference>
<dbReference type="InterPro" id="IPR011227">
    <property type="entry name" value="UCP029730"/>
</dbReference>
<reference evidence="1 2" key="1">
    <citation type="submission" date="2018-10" db="EMBL/GenBank/DDBJ databases">
        <title>Genomic Encyclopedia of Archaeal and Bacterial Type Strains, Phase II (KMG-II): from individual species to whole genera.</title>
        <authorList>
            <person name="Goeker M."/>
        </authorList>
    </citation>
    <scope>NUCLEOTIDE SEQUENCE [LARGE SCALE GENOMIC DNA]</scope>
    <source>
        <strain evidence="1 2">DSM 235</strain>
    </source>
</reference>
<dbReference type="OrthoDB" id="9815326at2"/>
<dbReference type="RefSeq" id="WP_120796720.1">
    <property type="nucleotide sequence ID" value="NZ_RBXL01000001.1"/>
</dbReference>
<accession>A0A495V4C6</accession>
<dbReference type="Gene3D" id="3.40.630.40">
    <property type="entry name" value="Zn-dependent exopeptidases"/>
    <property type="match status" value="1"/>
</dbReference>
<keyword evidence="1" id="KW-0378">Hydrolase</keyword>
<evidence type="ECO:0000313" key="2">
    <source>
        <dbReference type="Proteomes" id="UP000274556"/>
    </source>
</evidence>
<name>A0A495V4C6_9GAMM</name>
<proteinExistence type="predicted"/>